<evidence type="ECO:0000313" key="6">
    <source>
        <dbReference type="Proteomes" id="UP000298860"/>
    </source>
</evidence>
<dbReference type="RefSeq" id="WP_137816033.1">
    <property type="nucleotide sequence ID" value="NZ_BJFL01000033.1"/>
</dbReference>
<evidence type="ECO:0000256" key="1">
    <source>
        <dbReference type="SAM" id="MobiDB-lite"/>
    </source>
</evidence>
<feature type="domain" description="Alkaline phosphatase-like protein PglZ C-terminal" evidence="4">
    <location>
        <begin position="789"/>
        <end position="887"/>
    </location>
</feature>
<evidence type="ECO:0000259" key="2">
    <source>
        <dbReference type="Pfam" id="PF25861"/>
    </source>
</evidence>
<feature type="domain" description="Alkaline phosphatase-like protein PglZ second" evidence="2">
    <location>
        <begin position="195"/>
        <end position="321"/>
    </location>
</feature>
<feature type="compositionally biased region" description="Basic and acidic residues" evidence="1">
    <location>
        <begin position="781"/>
        <end position="791"/>
    </location>
</feature>
<dbReference type="Pfam" id="PF25862">
    <property type="entry name" value="PglZ_1st"/>
    <property type="match status" value="1"/>
</dbReference>
<dbReference type="OrthoDB" id="6725302at2"/>
<dbReference type="InterPro" id="IPR058881">
    <property type="entry name" value="PglZ_2nd"/>
</dbReference>
<reference evidence="6" key="1">
    <citation type="submission" date="2019-04" db="EMBL/GenBank/DDBJ databases">
        <title>Draft genome sequence of Pseudonocardiaceae bacterium SL3-2-4.</title>
        <authorList>
            <person name="Ningsih F."/>
            <person name="Yokota A."/>
            <person name="Sakai Y."/>
            <person name="Nanatani K."/>
            <person name="Yabe S."/>
            <person name="Oetari A."/>
            <person name="Sjamsuridzal W."/>
        </authorList>
    </citation>
    <scope>NUCLEOTIDE SEQUENCE [LARGE SCALE GENOMIC DNA]</scope>
    <source>
        <strain evidence="6">SL3-2-4</strain>
    </source>
</reference>
<gene>
    <name evidence="5" type="ORF">GTS_46810</name>
</gene>
<dbReference type="Proteomes" id="UP000298860">
    <property type="component" value="Unassembled WGS sequence"/>
</dbReference>
<evidence type="ECO:0000313" key="5">
    <source>
        <dbReference type="EMBL" id="GDY33048.1"/>
    </source>
</evidence>
<dbReference type="Pfam" id="PF25861">
    <property type="entry name" value="PglZ_2nd"/>
    <property type="match status" value="1"/>
</dbReference>
<dbReference type="NCBIfam" id="NF033446">
    <property type="entry name" value="BREX_PglZ_2"/>
    <property type="match status" value="1"/>
</dbReference>
<dbReference type="Pfam" id="PF08665">
    <property type="entry name" value="PglZ"/>
    <property type="match status" value="1"/>
</dbReference>
<feature type="region of interest" description="Disordered" evidence="1">
    <location>
        <begin position="642"/>
        <end position="676"/>
    </location>
</feature>
<evidence type="ECO:0000259" key="3">
    <source>
        <dbReference type="Pfam" id="PF25862"/>
    </source>
</evidence>
<accession>A0A4D4JEG2</accession>
<dbReference type="Pfam" id="PF25863">
    <property type="entry name" value="PglZ_C"/>
    <property type="match status" value="1"/>
</dbReference>
<feature type="compositionally biased region" description="Low complexity" evidence="1">
    <location>
        <begin position="747"/>
        <end position="760"/>
    </location>
</feature>
<feature type="compositionally biased region" description="Basic and acidic residues" evidence="1">
    <location>
        <begin position="642"/>
        <end position="654"/>
    </location>
</feature>
<feature type="region of interest" description="Disordered" evidence="1">
    <location>
        <begin position="742"/>
        <end position="791"/>
    </location>
</feature>
<dbReference type="InterPro" id="IPR047992">
    <property type="entry name" value="BREX_PglZ"/>
</dbReference>
<proteinExistence type="predicted"/>
<dbReference type="InterPro" id="IPR058882">
    <property type="entry name" value="PglZ_C"/>
</dbReference>
<dbReference type="InterPro" id="IPR017850">
    <property type="entry name" value="Alkaline_phosphatase_core_sf"/>
</dbReference>
<dbReference type="AlphaFoldDB" id="A0A4D4JEG2"/>
<dbReference type="InterPro" id="IPR058880">
    <property type="entry name" value="PglZ_N"/>
</dbReference>
<evidence type="ECO:0000259" key="4">
    <source>
        <dbReference type="Pfam" id="PF25863"/>
    </source>
</evidence>
<feature type="domain" description="Alkaline phosphatase-like protein PglZ N-terminal" evidence="3">
    <location>
        <begin position="19"/>
        <end position="112"/>
    </location>
</feature>
<organism evidence="5 6">
    <name type="scientific">Gandjariella thermophila</name>
    <dbReference type="NCBI Taxonomy" id="1931992"/>
    <lineage>
        <taxon>Bacteria</taxon>
        <taxon>Bacillati</taxon>
        <taxon>Actinomycetota</taxon>
        <taxon>Actinomycetes</taxon>
        <taxon>Pseudonocardiales</taxon>
        <taxon>Pseudonocardiaceae</taxon>
        <taxon>Gandjariella</taxon>
    </lineage>
</organism>
<name>A0A4D4JEG2_9PSEU</name>
<keyword evidence="6" id="KW-1185">Reference proteome</keyword>
<sequence>MTAASLASATENAVVTRVRRLLADVEPSSRRGGPVVIGIRTRGVPEWAGDEVVTIDNRRTRFVACPSVLAMLDALAETRAEDDALVVLTDRDPGELGDAVMARLYREKLYDVSKYTLLHDLLQTKQLDPRIRASDQAWLVDALVGLAQGVGLPAAHGTVLSRELAVAHVLRARLGVEPDTLDLVGLIGALDDAPTRTLWRSLPEDERHGLTERLVEMLGRPAEVVTRLARSRDDLLAELLVADVLTAAPATDPVAAERYGGFRHSRFGSYEPARADVRTAAQHAVRFALDNDSERVRHQIRRADILLAELNGVGFAQHSRVLPSGFTQRLQRAAQSSDGADLAALREHALAEQEATHVRRVEAAVRLRRWLDATPEARLAGIDDALRRHARELAWVDRELTQVRQGSADDSVAAALADVADRAGRRRDEFDRAFARLLPDAAHAVPDDVVGVESLLPEVVTPLVRRHRVLLVVVDGMSGAVAAEIVDSVVQDGRGGWTEVVRAPDGGRDAVLAAFPTETSYCRTSLLAGSLRSGTQADEPQAFTKAPFWPPNTRAVLVHKSGVGGTAGSDLGPELDEALSAERERQVVAVVLNAVDESLPTSRQSHDPAWTYRDVPGLPQLLERAATGRWIVVLTSDHGHVLEHGSERRPDDTGGSRWRQPESPSRPGEVALSGPRVLAPGGSAVLAASERLRYGRRAHGYHGGATLAEVAIPLVVLVPPGAESERAGGEILDGWAVQTMGPPDWWTGRPTTATPLAPAAPERPRNRRKPTPPPAEPDLFTPDHGDGRSRGDRLIASETFQVTHRGQPRNRVPAPEVFAAVVDALIAAGGRLPVAAVLQAAGTPGRNPRGVVTALARVLNLDAYPVITLADGDRTVVLDQHLLDEQFPPEDG</sequence>
<dbReference type="EMBL" id="BJFL01000033">
    <property type="protein sequence ID" value="GDY33048.1"/>
    <property type="molecule type" value="Genomic_DNA"/>
</dbReference>
<comment type="caution">
    <text evidence="5">The sequence shown here is derived from an EMBL/GenBank/DDBJ whole genome shotgun (WGS) entry which is preliminary data.</text>
</comment>
<dbReference type="SUPFAM" id="SSF53649">
    <property type="entry name" value="Alkaline phosphatase-like"/>
    <property type="match status" value="1"/>
</dbReference>
<protein>
    <submittedName>
        <fullName evidence="5">Uncharacterized protein</fullName>
    </submittedName>
</protein>